<evidence type="ECO:0000313" key="2">
    <source>
        <dbReference type="EMBL" id="RVW84449.1"/>
    </source>
</evidence>
<name>A0A438HJ74_VITVI</name>
<evidence type="ECO:0000313" key="1">
    <source>
        <dbReference type="EMBL" id="RVW32256.1"/>
    </source>
</evidence>
<dbReference type="Proteomes" id="UP000288805">
    <property type="component" value="Unassembled WGS sequence"/>
</dbReference>
<dbReference type="AlphaFoldDB" id="A0A438HJ74"/>
<dbReference type="EMBL" id="QGNW01000215">
    <property type="protein sequence ID" value="RVW84449.1"/>
    <property type="molecule type" value="Genomic_DNA"/>
</dbReference>
<protein>
    <submittedName>
        <fullName evidence="2">Tubulin beta-1 chain</fullName>
    </submittedName>
</protein>
<dbReference type="SUPFAM" id="SSF52490">
    <property type="entry name" value="Tubulin nucleotide-binding domain-like"/>
    <property type="match status" value="1"/>
</dbReference>
<gene>
    <name evidence="2" type="primary">TUBB1_3</name>
    <name evidence="1" type="synonym">TUBB1_12</name>
    <name evidence="2" type="ORF">CK203_041259</name>
    <name evidence="1" type="ORF">CK203_078948</name>
</gene>
<accession>A0A438HJ74</accession>
<reference evidence="2 3" key="1">
    <citation type="journal article" date="2018" name="PLoS Genet.">
        <title>Population sequencing reveals clonal diversity and ancestral inbreeding in the grapevine cultivar Chardonnay.</title>
        <authorList>
            <person name="Roach M.J."/>
            <person name="Johnson D.L."/>
            <person name="Bohlmann J."/>
            <person name="van Vuuren H.J."/>
            <person name="Jones S.J."/>
            <person name="Pretorius I.S."/>
            <person name="Schmidt S.A."/>
            <person name="Borneman A.R."/>
        </authorList>
    </citation>
    <scope>NUCLEOTIDE SEQUENCE [LARGE SCALE GENOMIC DNA]</scope>
    <source>
        <strain evidence="3">cv. Chardonnay</strain>
        <strain evidence="2">I10V1</strain>
        <tissue evidence="2">Leaf</tissue>
    </source>
</reference>
<comment type="caution">
    <text evidence="2">The sequence shown here is derived from an EMBL/GenBank/DDBJ whole genome shotgun (WGS) entry which is preliminary data.</text>
</comment>
<dbReference type="InterPro" id="IPR036525">
    <property type="entry name" value="Tubulin/FtsZ_GTPase_sf"/>
</dbReference>
<sequence>MANKTIGGCIRTPRLNALFAGRPWRLKRSKTKLGSLLLGVCQEFKDEGRSFENPRCIEGYCAGGSRSTHAKLVSSYYVIMSFQFENKALACQTSNVSQKRSDTTLSRDEQQIESIHTTSGGRKVVNHDCMQGLQLLENVDECMVLDNEALHDICFNTLKLYTPSFSDLNHLVSATNDLDDLMPEVS</sequence>
<evidence type="ECO:0000313" key="3">
    <source>
        <dbReference type="Proteomes" id="UP000288805"/>
    </source>
</evidence>
<dbReference type="Gene3D" id="3.40.50.1440">
    <property type="entry name" value="Tubulin/FtsZ, GTPase domain"/>
    <property type="match status" value="1"/>
</dbReference>
<dbReference type="EMBL" id="QGNW01001722">
    <property type="protein sequence ID" value="RVW32256.1"/>
    <property type="molecule type" value="Genomic_DNA"/>
</dbReference>
<organism evidence="2 3">
    <name type="scientific">Vitis vinifera</name>
    <name type="common">Grape</name>
    <dbReference type="NCBI Taxonomy" id="29760"/>
    <lineage>
        <taxon>Eukaryota</taxon>
        <taxon>Viridiplantae</taxon>
        <taxon>Streptophyta</taxon>
        <taxon>Embryophyta</taxon>
        <taxon>Tracheophyta</taxon>
        <taxon>Spermatophyta</taxon>
        <taxon>Magnoliopsida</taxon>
        <taxon>eudicotyledons</taxon>
        <taxon>Gunneridae</taxon>
        <taxon>Pentapetalae</taxon>
        <taxon>rosids</taxon>
        <taxon>Vitales</taxon>
        <taxon>Vitaceae</taxon>
        <taxon>Viteae</taxon>
        <taxon>Vitis</taxon>
    </lineage>
</organism>
<proteinExistence type="predicted"/>